<gene>
    <name evidence="8" type="ORF">AAV99_03665</name>
</gene>
<evidence type="ECO:0000256" key="1">
    <source>
        <dbReference type="ARBA" id="ARBA00022438"/>
    </source>
</evidence>
<evidence type="ECO:0000256" key="6">
    <source>
        <dbReference type="ARBA" id="ARBA00022833"/>
    </source>
</evidence>
<dbReference type="EMBL" id="LBHU01000001">
    <property type="protein sequence ID" value="KLI64659.1"/>
    <property type="molecule type" value="Genomic_DNA"/>
</dbReference>
<evidence type="ECO:0000256" key="3">
    <source>
        <dbReference type="ARBA" id="ARBA00022723"/>
    </source>
</evidence>
<evidence type="ECO:0000256" key="2">
    <source>
        <dbReference type="ARBA" id="ARBA00022670"/>
    </source>
</evidence>
<dbReference type="InterPro" id="IPR007484">
    <property type="entry name" value="Peptidase_M28"/>
</dbReference>
<keyword evidence="1" id="KW-0031">Aminopeptidase</keyword>
<dbReference type="AlphaFoldDB" id="A0A0H0XQM7"/>
<keyword evidence="6" id="KW-0862">Zinc</keyword>
<evidence type="ECO:0000313" key="8">
    <source>
        <dbReference type="EMBL" id="KLI64659.1"/>
    </source>
</evidence>
<keyword evidence="3" id="KW-0479">Metal-binding</keyword>
<dbReference type="OrthoDB" id="9778250at2"/>
<dbReference type="GO" id="GO:0046872">
    <property type="term" value="F:metal ion binding"/>
    <property type="evidence" value="ECO:0007669"/>
    <property type="project" value="UniProtKB-KW"/>
</dbReference>
<dbReference type="CDD" id="cd04821">
    <property type="entry name" value="PA_M28_1_2"/>
    <property type="match status" value="1"/>
</dbReference>
<comment type="caution">
    <text evidence="8">The sequence shown here is derived from an EMBL/GenBank/DDBJ whole genome shotgun (WGS) entry which is preliminary data.</text>
</comment>
<evidence type="ECO:0000313" key="9">
    <source>
        <dbReference type="Proteomes" id="UP000053455"/>
    </source>
</evidence>
<organism evidence="8 9">
    <name type="scientific">Aurantiacibacter marinus</name>
    <dbReference type="NCBI Taxonomy" id="874156"/>
    <lineage>
        <taxon>Bacteria</taxon>
        <taxon>Pseudomonadati</taxon>
        <taxon>Pseudomonadota</taxon>
        <taxon>Alphaproteobacteria</taxon>
        <taxon>Sphingomonadales</taxon>
        <taxon>Erythrobacteraceae</taxon>
        <taxon>Aurantiacibacter</taxon>
    </lineage>
</organism>
<proteinExistence type="predicted"/>
<dbReference type="PANTHER" id="PTHR12147:SF56">
    <property type="entry name" value="AMINOPEPTIDASE YDR415C-RELATED"/>
    <property type="match status" value="1"/>
</dbReference>
<dbReference type="GO" id="GO:0004177">
    <property type="term" value="F:aminopeptidase activity"/>
    <property type="evidence" value="ECO:0007669"/>
    <property type="project" value="UniProtKB-KW"/>
</dbReference>
<keyword evidence="5" id="KW-0378">Hydrolase</keyword>
<keyword evidence="4" id="KW-0732">Signal</keyword>
<dbReference type="SUPFAM" id="SSF53187">
    <property type="entry name" value="Zn-dependent exopeptidases"/>
    <property type="match status" value="1"/>
</dbReference>
<dbReference type="Proteomes" id="UP000053455">
    <property type="component" value="Unassembled WGS sequence"/>
</dbReference>
<accession>A0A0H0XQM7</accession>
<dbReference type="SUPFAM" id="SSF52025">
    <property type="entry name" value="PA domain"/>
    <property type="match status" value="1"/>
</dbReference>
<feature type="domain" description="Peptidase M28" evidence="7">
    <location>
        <begin position="292"/>
        <end position="510"/>
    </location>
</feature>
<dbReference type="Gene3D" id="3.50.30.30">
    <property type="match status" value="1"/>
</dbReference>
<dbReference type="GO" id="GO:0008235">
    <property type="term" value="F:metalloexopeptidase activity"/>
    <property type="evidence" value="ECO:0007669"/>
    <property type="project" value="InterPro"/>
</dbReference>
<dbReference type="PATRIC" id="fig|874156.12.peg.766"/>
<evidence type="ECO:0000256" key="4">
    <source>
        <dbReference type="ARBA" id="ARBA00022729"/>
    </source>
</evidence>
<dbReference type="STRING" id="874156.GCA_001021555_00544"/>
<dbReference type="Gene3D" id="3.40.630.10">
    <property type="entry name" value="Zn peptidases"/>
    <property type="match status" value="1"/>
</dbReference>
<dbReference type="PANTHER" id="PTHR12147">
    <property type="entry name" value="METALLOPEPTIDASE M28 FAMILY MEMBER"/>
    <property type="match status" value="1"/>
</dbReference>
<protein>
    <submittedName>
        <fullName evidence="8">Peptidase M28</fullName>
    </submittedName>
</protein>
<dbReference type="InterPro" id="IPR045175">
    <property type="entry name" value="M28_fam"/>
</dbReference>
<keyword evidence="2" id="KW-0645">Protease</keyword>
<evidence type="ECO:0000259" key="7">
    <source>
        <dbReference type="Pfam" id="PF04389"/>
    </source>
</evidence>
<dbReference type="RefSeq" id="WP_047092525.1">
    <property type="nucleotide sequence ID" value="NZ_LBHU01000001.1"/>
</dbReference>
<dbReference type="PROSITE" id="PS51257">
    <property type="entry name" value="PROKAR_LIPOPROTEIN"/>
    <property type="match status" value="1"/>
</dbReference>
<dbReference type="Pfam" id="PF04389">
    <property type="entry name" value="Peptidase_M28"/>
    <property type="match status" value="1"/>
</dbReference>
<keyword evidence="9" id="KW-1185">Reference proteome</keyword>
<dbReference type="GO" id="GO:0006508">
    <property type="term" value="P:proteolysis"/>
    <property type="evidence" value="ECO:0007669"/>
    <property type="project" value="UniProtKB-KW"/>
</dbReference>
<evidence type="ECO:0000256" key="5">
    <source>
        <dbReference type="ARBA" id="ARBA00022801"/>
    </source>
</evidence>
<name>A0A0H0XQM7_9SPHN</name>
<reference evidence="8 9" key="1">
    <citation type="submission" date="2015-04" db="EMBL/GenBank/DDBJ databases">
        <title>The draft genome sequence of Erythrobacter marinus HWDM-33.</title>
        <authorList>
            <person name="Zhuang L."/>
            <person name="Liu Y."/>
            <person name="Shao Z."/>
        </authorList>
    </citation>
    <scope>NUCLEOTIDE SEQUENCE [LARGE SCALE GENOMIC DNA]</scope>
    <source>
        <strain evidence="8 9">HWDM-33</strain>
    </source>
</reference>
<sequence length="546" mass="58437">MFRILAPAALIALTACTTEVQEAEPQISLELMQDVTRTLSSDAFEGREPGTPGGERTVAYLIEQFQAAGLQPGNAGSWVQEVPLVEMTSTNFTPLTVGDLEFEHGSQWVGVSYPQVERTEITDSELVFVGYGINAPERGWNDYEGLDMAGKTALILVNDPDYAEEGLEGPFNGRAMTYYGRWSYKYEEAARQGATAAIIIHEDFPASYGWNVVEGGWTGAQLYADTGDGGADATAMNGWMTRDAAAQIASAEGLNLDELIAAASQPGFEAIPLSQSVSASFDSTIRRFTSSNVIGILPGNQAPTEYILHTAHWDHLGRCGAEGEEDQICNGAVDNATGTAALVALAAAHAEAGPTARTQVFLAVTAEESGLLGSEYYGANPVYPLDRTVAGVNIDALYVLGKAQDVTVIGGGKSELDGYLADALAAQGRTSTPDAAPQAGRYYRSDHFSLAKRGVPMFYIKSGQTLSEGGAEAGEAAYEEYNTNHYHAASDEYSEDWDWTGVMQDLNLYFSLARALGDTGEWPNWNEGDEFRAIRDASCASDNEGC</sequence>
<dbReference type="InterPro" id="IPR046450">
    <property type="entry name" value="PA_dom_sf"/>
</dbReference>